<reference evidence="2" key="1">
    <citation type="submission" date="2020-08" db="EMBL/GenBank/DDBJ databases">
        <title>Plant Genome Project.</title>
        <authorList>
            <person name="Zhang R.-G."/>
        </authorList>
    </citation>
    <scope>NUCLEOTIDE SEQUENCE</scope>
    <source>
        <strain evidence="2">WSP0</strain>
        <tissue evidence="2">Leaf</tissue>
    </source>
</reference>
<feature type="region of interest" description="Disordered" evidence="1">
    <location>
        <begin position="50"/>
        <end position="77"/>
    </location>
</feature>
<evidence type="ECO:0000313" key="2">
    <source>
        <dbReference type="EMBL" id="KAG5547289.1"/>
    </source>
</evidence>
<organism evidence="2 3">
    <name type="scientific">Rhododendron griersonianum</name>
    <dbReference type="NCBI Taxonomy" id="479676"/>
    <lineage>
        <taxon>Eukaryota</taxon>
        <taxon>Viridiplantae</taxon>
        <taxon>Streptophyta</taxon>
        <taxon>Embryophyta</taxon>
        <taxon>Tracheophyta</taxon>
        <taxon>Spermatophyta</taxon>
        <taxon>Magnoliopsida</taxon>
        <taxon>eudicotyledons</taxon>
        <taxon>Gunneridae</taxon>
        <taxon>Pentapetalae</taxon>
        <taxon>asterids</taxon>
        <taxon>Ericales</taxon>
        <taxon>Ericaceae</taxon>
        <taxon>Ericoideae</taxon>
        <taxon>Rhodoreae</taxon>
        <taxon>Rhododendron</taxon>
    </lineage>
</organism>
<dbReference type="AlphaFoldDB" id="A0AAV6K4M3"/>
<name>A0AAV6K4M3_9ERIC</name>
<comment type="caution">
    <text evidence="2">The sequence shown here is derived from an EMBL/GenBank/DDBJ whole genome shotgun (WGS) entry which is preliminary data.</text>
</comment>
<dbReference type="EMBL" id="JACTNZ010000005">
    <property type="protein sequence ID" value="KAG5547289.1"/>
    <property type="molecule type" value="Genomic_DNA"/>
</dbReference>
<evidence type="ECO:0000256" key="1">
    <source>
        <dbReference type="SAM" id="MobiDB-lite"/>
    </source>
</evidence>
<sequence>MDILSQVNVTDVAHDLPDVNATDVAYDAGMKNLENMQLVLFKDNSKDMAAKRSSRPLEQSCIPQGRGTVSSAVEEAKKPKRKVKSVEEILGIPQARNRKGGKRRKQKCVVFRSALAAAALSVSTEGINNRNRILLNESHAMWTVTNILGMNIGALRNLFCWVWNLRC</sequence>
<gene>
    <name evidence="2" type="ORF">RHGRI_013085</name>
</gene>
<evidence type="ECO:0000313" key="3">
    <source>
        <dbReference type="Proteomes" id="UP000823749"/>
    </source>
</evidence>
<accession>A0AAV6K4M3</accession>
<keyword evidence="3" id="KW-1185">Reference proteome</keyword>
<dbReference type="Proteomes" id="UP000823749">
    <property type="component" value="Chromosome 5"/>
</dbReference>
<proteinExistence type="predicted"/>
<protein>
    <submittedName>
        <fullName evidence="2">Uncharacterized protein</fullName>
    </submittedName>
</protein>